<keyword evidence="2" id="KW-0479">Metal-binding</keyword>
<feature type="domain" description="Radical SAM core" evidence="5">
    <location>
        <begin position="53"/>
        <end position="265"/>
    </location>
</feature>
<organism evidence="6 7">
    <name type="scientific">Dethiosulfatibacter aminovorans DSM 17477</name>
    <dbReference type="NCBI Taxonomy" id="1121476"/>
    <lineage>
        <taxon>Bacteria</taxon>
        <taxon>Bacillati</taxon>
        <taxon>Bacillota</taxon>
        <taxon>Tissierellia</taxon>
        <taxon>Dethiosulfatibacter</taxon>
    </lineage>
</organism>
<dbReference type="InterPro" id="IPR007197">
    <property type="entry name" value="rSAM"/>
</dbReference>
<proteinExistence type="predicted"/>
<name>A0A1M6F687_9FIRM</name>
<sequence>MKNKIDMVYNMAIEGKEIEDGVLVEMLEIDPGSDDAQYLGKKARQLADRVVGNKGKIWASIGIDYQTCPMNCDFCSFGEEWNLFQGRHEWTDEEVIGQVKKYVNEGASWITLRTTQYYGIDRLNALAKKVRKEVPGDYGLVANTGEFGRLKAKEMIDAGIDTVYHTLRLGEGSSTKFNPEDRIDTLKAVEDTNLSLAYLVEPIGPEHTNEEIVEIFKKGLEHGAVLSGAMARVAIKGTPLEEKGELSAERLAQIVAVTRLGAGTNAPDICVHPPSKQAVEWGANVVVVETGAVPRAEKECCGDWDRFDSKKARKWFEEAGYEI</sequence>
<dbReference type="GO" id="GO:0003824">
    <property type="term" value="F:catalytic activity"/>
    <property type="evidence" value="ECO:0007669"/>
    <property type="project" value="InterPro"/>
</dbReference>
<evidence type="ECO:0000256" key="1">
    <source>
        <dbReference type="ARBA" id="ARBA00022691"/>
    </source>
</evidence>
<dbReference type="PROSITE" id="PS51918">
    <property type="entry name" value="RADICAL_SAM"/>
    <property type="match status" value="1"/>
</dbReference>
<dbReference type="AlphaFoldDB" id="A0A1M6F687"/>
<dbReference type="SUPFAM" id="SSF102114">
    <property type="entry name" value="Radical SAM enzymes"/>
    <property type="match status" value="1"/>
</dbReference>
<keyword evidence="4" id="KW-0411">Iron-sulfur</keyword>
<keyword evidence="3" id="KW-0408">Iron</keyword>
<accession>A0A1M6F687</accession>
<dbReference type="GO" id="GO:0051536">
    <property type="term" value="F:iron-sulfur cluster binding"/>
    <property type="evidence" value="ECO:0007669"/>
    <property type="project" value="UniProtKB-KW"/>
</dbReference>
<evidence type="ECO:0000313" key="6">
    <source>
        <dbReference type="EMBL" id="SHI93244.1"/>
    </source>
</evidence>
<dbReference type="CDD" id="cd01335">
    <property type="entry name" value="Radical_SAM"/>
    <property type="match status" value="1"/>
</dbReference>
<gene>
    <name evidence="6" type="ORF">SAMN02745751_01369</name>
</gene>
<dbReference type="InterPro" id="IPR058240">
    <property type="entry name" value="rSAM_sf"/>
</dbReference>
<evidence type="ECO:0000256" key="3">
    <source>
        <dbReference type="ARBA" id="ARBA00023004"/>
    </source>
</evidence>
<evidence type="ECO:0000256" key="4">
    <source>
        <dbReference type="ARBA" id="ARBA00023014"/>
    </source>
</evidence>
<dbReference type="GO" id="GO:0046872">
    <property type="term" value="F:metal ion binding"/>
    <property type="evidence" value="ECO:0007669"/>
    <property type="project" value="UniProtKB-KW"/>
</dbReference>
<dbReference type="RefSeq" id="WP_245819772.1">
    <property type="nucleotide sequence ID" value="NZ_FQZL01000008.1"/>
</dbReference>
<dbReference type="Gene3D" id="3.20.20.70">
    <property type="entry name" value="Aldolase class I"/>
    <property type="match status" value="1"/>
</dbReference>
<dbReference type="InterPro" id="IPR013785">
    <property type="entry name" value="Aldolase_TIM"/>
</dbReference>
<reference evidence="6 7" key="1">
    <citation type="submission" date="2016-11" db="EMBL/GenBank/DDBJ databases">
        <authorList>
            <person name="Jaros S."/>
            <person name="Januszkiewicz K."/>
            <person name="Wedrychowicz H."/>
        </authorList>
    </citation>
    <scope>NUCLEOTIDE SEQUENCE [LARGE SCALE GENOMIC DNA]</scope>
    <source>
        <strain evidence="6 7">DSM 17477</strain>
    </source>
</reference>
<dbReference type="Proteomes" id="UP000184052">
    <property type="component" value="Unassembled WGS sequence"/>
</dbReference>
<evidence type="ECO:0000256" key="2">
    <source>
        <dbReference type="ARBA" id="ARBA00022723"/>
    </source>
</evidence>
<protein>
    <submittedName>
        <fullName evidence="6">Biotin synthase</fullName>
    </submittedName>
</protein>
<keyword evidence="7" id="KW-1185">Reference proteome</keyword>
<dbReference type="SFLD" id="SFLDS00029">
    <property type="entry name" value="Radical_SAM"/>
    <property type="match status" value="1"/>
</dbReference>
<dbReference type="EMBL" id="FQZL01000008">
    <property type="protein sequence ID" value="SHI93244.1"/>
    <property type="molecule type" value="Genomic_DNA"/>
</dbReference>
<keyword evidence="1" id="KW-0949">S-adenosyl-L-methionine</keyword>
<evidence type="ECO:0000259" key="5">
    <source>
        <dbReference type="PROSITE" id="PS51918"/>
    </source>
</evidence>
<evidence type="ECO:0000313" key="7">
    <source>
        <dbReference type="Proteomes" id="UP000184052"/>
    </source>
</evidence>
<dbReference type="STRING" id="1121476.SAMN02745751_01369"/>